<dbReference type="Proteomes" id="UP000821845">
    <property type="component" value="Chromosome 10"/>
</dbReference>
<reference evidence="1" key="1">
    <citation type="submission" date="2020-05" db="EMBL/GenBank/DDBJ databases">
        <title>Large-scale comparative analyses of tick genomes elucidate their genetic diversity and vector capacities.</title>
        <authorList>
            <person name="Jia N."/>
            <person name="Wang J."/>
            <person name="Shi W."/>
            <person name="Du L."/>
            <person name="Sun Y."/>
            <person name="Zhan W."/>
            <person name="Jiang J."/>
            <person name="Wang Q."/>
            <person name="Zhang B."/>
            <person name="Ji P."/>
            <person name="Sakyi L.B."/>
            <person name="Cui X."/>
            <person name="Yuan T."/>
            <person name="Jiang B."/>
            <person name="Yang W."/>
            <person name="Lam T.T.-Y."/>
            <person name="Chang Q."/>
            <person name="Ding S."/>
            <person name="Wang X."/>
            <person name="Zhu J."/>
            <person name="Ruan X."/>
            <person name="Zhao L."/>
            <person name="Wei J."/>
            <person name="Que T."/>
            <person name="Du C."/>
            <person name="Cheng J."/>
            <person name="Dai P."/>
            <person name="Han X."/>
            <person name="Huang E."/>
            <person name="Gao Y."/>
            <person name="Liu J."/>
            <person name="Shao H."/>
            <person name="Ye R."/>
            <person name="Li L."/>
            <person name="Wei W."/>
            <person name="Wang X."/>
            <person name="Wang C."/>
            <person name="Yang T."/>
            <person name="Huo Q."/>
            <person name="Li W."/>
            <person name="Guo W."/>
            <person name="Chen H."/>
            <person name="Zhou L."/>
            <person name="Ni X."/>
            <person name="Tian J."/>
            <person name="Zhou Y."/>
            <person name="Sheng Y."/>
            <person name="Liu T."/>
            <person name="Pan Y."/>
            <person name="Xia L."/>
            <person name="Li J."/>
            <person name="Zhao F."/>
            <person name="Cao W."/>
        </authorList>
    </citation>
    <scope>NUCLEOTIDE SEQUENCE</scope>
    <source>
        <strain evidence="1">Hyas-2018</strain>
    </source>
</reference>
<evidence type="ECO:0000313" key="2">
    <source>
        <dbReference type="Proteomes" id="UP000821845"/>
    </source>
</evidence>
<evidence type="ECO:0000313" key="1">
    <source>
        <dbReference type="EMBL" id="KAH6942095.1"/>
    </source>
</evidence>
<name>A0ACB7T538_HYAAI</name>
<dbReference type="EMBL" id="CM023490">
    <property type="protein sequence ID" value="KAH6942095.1"/>
    <property type="molecule type" value="Genomic_DNA"/>
</dbReference>
<proteinExistence type="predicted"/>
<protein>
    <submittedName>
        <fullName evidence="1">Uncharacterized protein</fullName>
    </submittedName>
</protein>
<gene>
    <name evidence="1" type="ORF">HPB50_000670</name>
</gene>
<organism evidence="1 2">
    <name type="scientific">Hyalomma asiaticum</name>
    <name type="common">Tick</name>
    <dbReference type="NCBI Taxonomy" id="266040"/>
    <lineage>
        <taxon>Eukaryota</taxon>
        <taxon>Metazoa</taxon>
        <taxon>Ecdysozoa</taxon>
        <taxon>Arthropoda</taxon>
        <taxon>Chelicerata</taxon>
        <taxon>Arachnida</taxon>
        <taxon>Acari</taxon>
        <taxon>Parasitiformes</taxon>
        <taxon>Ixodida</taxon>
        <taxon>Ixodoidea</taxon>
        <taxon>Ixodidae</taxon>
        <taxon>Hyalomminae</taxon>
        <taxon>Hyalomma</taxon>
    </lineage>
</organism>
<sequence>MSIRVGLNERIDTLIANMVDPTAFTELDITYCAVFSRPALIPLIWKCSGLRCLRCIGCRIRPSDLLAFMQKRLPHLVELEFLLVHMFCVETELRRMRTVLSFGRSLVPPLRRLYVEVDGDHNFRLLSELMGFCPNLKELQVHFLDGNFSRALAACDSILAAGRRSWEKFTFTSELLSRYQGEPLLPSDFTSVACVCSNASYHIPTESWSCVLLRDLAFHWHQCRILPFQLTVVAVDSIREGLTAKAILAAAQKHDWAQVHCLCLLLFPQDPSSVVYPMAGSTYRRSLLFFFSSELNYIVELNVSSFHFAPVLDLAELIEQGRLRYLQSLSASPCALCRRFALERLARSCPDIRELDVRIDTRGRFRRCEGCDGEFFLDPEALRQVCDGRSGVFHRGLGMLSLSNVKKDACLWLIACCTPTATVRISDCGSSESNANFTLFTETLANNSVLRSLVLRGSELDFTETNLLCDLTLFEVLERLYLLSAMALSDGYVDKCMTALSTSLPRLIYIHIHYRSSAEGVERRMSWSRGKHASGHYGDVTLNSPCSAGCSTATFIGLAKPRNRDF</sequence>
<keyword evidence="2" id="KW-1185">Reference proteome</keyword>
<comment type="caution">
    <text evidence="1">The sequence shown here is derived from an EMBL/GenBank/DDBJ whole genome shotgun (WGS) entry which is preliminary data.</text>
</comment>
<accession>A0ACB7T538</accession>